<proteinExistence type="predicted"/>
<evidence type="ECO:0000259" key="2">
    <source>
        <dbReference type="Pfam" id="PF08325"/>
    </source>
</evidence>
<dbReference type="STRING" id="27349.A0A0L6UN66"/>
<gene>
    <name evidence="3" type="ORF">VP01_510g17</name>
</gene>
<feature type="compositionally biased region" description="Low complexity" evidence="1">
    <location>
        <begin position="290"/>
        <end position="301"/>
    </location>
</feature>
<dbReference type="PANTHER" id="PTHR47795:SF1">
    <property type="entry name" value="DNA-DEPENDENT METALLOPROTEASE WSS1 HOMOLOG 2"/>
    <property type="match status" value="1"/>
</dbReference>
<feature type="domain" description="WLM" evidence="2">
    <location>
        <begin position="148"/>
        <end position="224"/>
    </location>
</feature>
<evidence type="ECO:0000256" key="1">
    <source>
        <dbReference type="SAM" id="MobiDB-lite"/>
    </source>
</evidence>
<dbReference type="Pfam" id="PF08325">
    <property type="entry name" value="WLM"/>
    <property type="match status" value="1"/>
</dbReference>
<comment type="caution">
    <text evidence="3">The sequence shown here is derived from an EMBL/GenBank/DDBJ whole genome shotgun (WGS) entry which is preliminary data.</text>
</comment>
<accession>A0A0L6UN66</accession>
<dbReference type="OrthoDB" id="49605at2759"/>
<feature type="region of interest" description="Disordered" evidence="1">
    <location>
        <begin position="267"/>
        <end position="301"/>
    </location>
</feature>
<reference evidence="3 4" key="1">
    <citation type="submission" date="2015-08" db="EMBL/GenBank/DDBJ databases">
        <title>Next Generation Sequencing and Analysis of the Genome of Puccinia sorghi L Schw, the Causal Agent of Maize Common Rust.</title>
        <authorList>
            <person name="Rochi L."/>
            <person name="Burguener G."/>
            <person name="Darino M."/>
            <person name="Turjanski A."/>
            <person name="Kreff E."/>
            <person name="Dieguez M.J."/>
            <person name="Sacco F."/>
        </authorList>
    </citation>
    <scope>NUCLEOTIDE SEQUENCE [LARGE SCALE GENOMIC DNA]</scope>
    <source>
        <strain evidence="3 4">RO10H11247</strain>
    </source>
</reference>
<evidence type="ECO:0000313" key="3">
    <source>
        <dbReference type="EMBL" id="KNZ49280.1"/>
    </source>
</evidence>
<dbReference type="PANTHER" id="PTHR47795">
    <property type="entry name" value="UBIQUITIN AND WLM DOMAIN-CONTAINING METALLOPROTEASE SPCC1442.07C"/>
    <property type="match status" value="1"/>
</dbReference>
<dbReference type="EMBL" id="LAVV01010287">
    <property type="protein sequence ID" value="KNZ49280.1"/>
    <property type="molecule type" value="Genomic_DNA"/>
</dbReference>
<sequence>MATAPDDSRVTLSIRHERRHWSQSVSRHLTLRELCQEHLIPAALHEGHSDGIICKLLLQHPPRTFVSPGGSDSLSLHQLGFPPSHSPYPLVLLTTHLADLQPAQSLPLHQAMREQARQAALKNPAKVRSTTATRGPQDRFGFGGTTLLPGLPCEHRRQELVERLVAHPSIRQQMVKYQLSVGLLGELHPWLHPQLLGVNFNAGRSIRLRLLTDDLNHQFKQLDSAIHKGMLAYDERLKASSYRLGGDLGEHYEPDSIELDLHCSTSSHSQSSLTLGPHQPPELDPRRAAAEAAIKRASQNK</sequence>
<organism evidence="3 4">
    <name type="scientific">Puccinia sorghi</name>
    <dbReference type="NCBI Taxonomy" id="27349"/>
    <lineage>
        <taxon>Eukaryota</taxon>
        <taxon>Fungi</taxon>
        <taxon>Dikarya</taxon>
        <taxon>Basidiomycota</taxon>
        <taxon>Pucciniomycotina</taxon>
        <taxon>Pucciniomycetes</taxon>
        <taxon>Pucciniales</taxon>
        <taxon>Pucciniaceae</taxon>
        <taxon>Puccinia</taxon>
    </lineage>
</organism>
<keyword evidence="4" id="KW-1185">Reference proteome</keyword>
<dbReference type="VEuPathDB" id="FungiDB:VP01_510g17"/>
<feature type="region of interest" description="Disordered" evidence="1">
    <location>
        <begin position="120"/>
        <end position="141"/>
    </location>
</feature>
<evidence type="ECO:0000313" key="4">
    <source>
        <dbReference type="Proteomes" id="UP000037035"/>
    </source>
</evidence>
<dbReference type="InterPro" id="IPR013536">
    <property type="entry name" value="WLM_dom"/>
</dbReference>
<dbReference type="GO" id="GO:0070628">
    <property type="term" value="F:proteasome binding"/>
    <property type="evidence" value="ECO:0007669"/>
    <property type="project" value="TreeGrafter"/>
</dbReference>
<name>A0A0L6UN66_9BASI</name>
<dbReference type="Proteomes" id="UP000037035">
    <property type="component" value="Unassembled WGS sequence"/>
</dbReference>
<dbReference type="AlphaFoldDB" id="A0A0L6UN66"/>
<protein>
    <recommendedName>
        <fullName evidence="2">WLM domain-containing protein</fullName>
    </recommendedName>
</protein>